<dbReference type="Proteomes" id="UP000789572">
    <property type="component" value="Unassembled WGS sequence"/>
</dbReference>
<accession>A0A9N9FBZ8</accession>
<dbReference type="InterPro" id="IPR007526">
    <property type="entry name" value="SWIRM"/>
</dbReference>
<keyword evidence="4" id="KW-1185">Reference proteome</keyword>
<sequence>MPKEKQRWLLNEVPPEVWEKANEDKVQKWSCREKKPRKNPYPVRSPSKTRDPQSITFKCTVYDIFKENPQALLDKDVWKNKKATRPRIKHQSVFETTIDKTRPAPPPMAWDDLVRHVDDLELDNSSLEIMKKPKVTWRGEPSDVSNLPHIDSLHRVERQVISILRMTPDAYMQTKYVILAAAREYEERNLLFRKVDAQRVVRIDVSKACKLWEFFRQAGWIKA</sequence>
<dbReference type="PROSITE" id="PS50934">
    <property type="entry name" value="SWIRM"/>
    <property type="match status" value="1"/>
</dbReference>
<dbReference type="OrthoDB" id="5598695at2759"/>
<dbReference type="Gene3D" id="1.10.10.10">
    <property type="entry name" value="Winged helix-like DNA-binding domain superfamily/Winged helix DNA-binding domain"/>
    <property type="match status" value="1"/>
</dbReference>
<organism evidence="3 4">
    <name type="scientific">Paraglomus occultum</name>
    <dbReference type="NCBI Taxonomy" id="144539"/>
    <lineage>
        <taxon>Eukaryota</taxon>
        <taxon>Fungi</taxon>
        <taxon>Fungi incertae sedis</taxon>
        <taxon>Mucoromycota</taxon>
        <taxon>Glomeromycotina</taxon>
        <taxon>Glomeromycetes</taxon>
        <taxon>Paraglomerales</taxon>
        <taxon>Paraglomeraceae</taxon>
        <taxon>Paraglomus</taxon>
    </lineage>
</organism>
<dbReference type="EMBL" id="CAJVPJ010000435">
    <property type="protein sequence ID" value="CAG8524247.1"/>
    <property type="molecule type" value="Genomic_DNA"/>
</dbReference>
<feature type="domain" description="SWIRM" evidence="2">
    <location>
        <begin position="133"/>
        <end position="223"/>
    </location>
</feature>
<evidence type="ECO:0000259" key="2">
    <source>
        <dbReference type="PROSITE" id="PS50934"/>
    </source>
</evidence>
<protein>
    <submittedName>
        <fullName evidence="3">1955_t:CDS:1</fullName>
    </submittedName>
</protein>
<proteinExistence type="predicted"/>
<dbReference type="AlphaFoldDB" id="A0A9N9FBZ8"/>
<dbReference type="InterPro" id="IPR009057">
    <property type="entry name" value="Homeodomain-like_sf"/>
</dbReference>
<dbReference type="GO" id="GO:0010468">
    <property type="term" value="P:regulation of gene expression"/>
    <property type="evidence" value="ECO:0007669"/>
    <property type="project" value="UniProtKB-ARBA"/>
</dbReference>
<gene>
    <name evidence="3" type="ORF">POCULU_LOCUS3736</name>
</gene>
<evidence type="ECO:0000256" key="1">
    <source>
        <dbReference type="SAM" id="MobiDB-lite"/>
    </source>
</evidence>
<evidence type="ECO:0000313" key="4">
    <source>
        <dbReference type="Proteomes" id="UP000789572"/>
    </source>
</evidence>
<comment type="caution">
    <text evidence="3">The sequence shown here is derived from an EMBL/GenBank/DDBJ whole genome shotgun (WGS) entry which is preliminary data.</text>
</comment>
<feature type="compositionally biased region" description="Basic and acidic residues" evidence="1">
    <location>
        <begin position="20"/>
        <end position="33"/>
    </location>
</feature>
<dbReference type="InterPro" id="IPR036388">
    <property type="entry name" value="WH-like_DNA-bd_sf"/>
</dbReference>
<dbReference type="FunFam" id="1.10.10.10:FF:000087">
    <property type="entry name" value="Transcriptional adapter 2"/>
    <property type="match status" value="1"/>
</dbReference>
<dbReference type="SUPFAM" id="SSF46689">
    <property type="entry name" value="Homeodomain-like"/>
    <property type="match status" value="1"/>
</dbReference>
<dbReference type="Pfam" id="PF04433">
    <property type="entry name" value="SWIRM"/>
    <property type="match status" value="1"/>
</dbReference>
<name>A0A9N9FBZ8_9GLOM</name>
<reference evidence="3" key="1">
    <citation type="submission" date="2021-06" db="EMBL/GenBank/DDBJ databases">
        <authorList>
            <person name="Kallberg Y."/>
            <person name="Tangrot J."/>
            <person name="Rosling A."/>
        </authorList>
    </citation>
    <scope>NUCLEOTIDE SEQUENCE</scope>
    <source>
        <strain evidence="3">IA702</strain>
    </source>
</reference>
<feature type="region of interest" description="Disordered" evidence="1">
    <location>
        <begin position="20"/>
        <end position="52"/>
    </location>
</feature>
<evidence type="ECO:0000313" key="3">
    <source>
        <dbReference type="EMBL" id="CAG8524247.1"/>
    </source>
</evidence>